<sequence>MAETYPINIWINEERFKDLQAAGLAHLLKEELAGMKVMAVPCTADERDKVLKLFPMAKFDAATTKSIELLPKYVKDKIYDLVVKRKKIEVMSEFCSLFEKAGDAFWNQDIA</sequence>
<protein>
    <submittedName>
        <fullName evidence="1">Uncharacterized protein</fullName>
    </submittedName>
</protein>
<proteinExistence type="predicted"/>
<organism evidence="1">
    <name type="scientific">Desulfobacca acetoxidans</name>
    <dbReference type="NCBI Taxonomy" id="60893"/>
    <lineage>
        <taxon>Bacteria</taxon>
        <taxon>Pseudomonadati</taxon>
        <taxon>Thermodesulfobacteriota</taxon>
        <taxon>Desulfobaccia</taxon>
        <taxon>Desulfobaccales</taxon>
        <taxon>Desulfobaccaceae</taxon>
        <taxon>Desulfobacca</taxon>
    </lineage>
</organism>
<dbReference type="EMBL" id="DSXI01000599">
    <property type="protein sequence ID" value="HGS06062.1"/>
    <property type="molecule type" value="Genomic_DNA"/>
</dbReference>
<reference evidence="1" key="1">
    <citation type="journal article" date="2020" name="mSystems">
        <title>Genome- and Community-Level Interaction Insights into Carbon Utilization and Element Cycling Functions of Hydrothermarchaeota in Hydrothermal Sediment.</title>
        <authorList>
            <person name="Zhou Z."/>
            <person name="Liu Y."/>
            <person name="Xu W."/>
            <person name="Pan J."/>
            <person name="Luo Z.H."/>
            <person name="Li M."/>
        </authorList>
    </citation>
    <scope>NUCLEOTIDE SEQUENCE [LARGE SCALE GENOMIC DNA]</scope>
    <source>
        <strain evidence="1">SpSt-548</strain>
    </source>
</reference>
<name>A0A7V4LDW3_9BACT</name>
<accession>A0A7V4LDW3</accession>
<dbReference type="InterPro" id="IPR054230">
    <property type="entry name" value="DUF6955"/>
</dbReference>
<gene>
    <name evidence="1" type="ORF">ENT08_10095</name>
</gene>
<dbReference type="Pfam" id="PF22271">
    <property type="entry name" value="DUF6955"/>
    <property type="match status" value="1"/>
</dbReference>
<dbReference type="AlphaFoldDB" id="A0A7V4LDW3"/>
<evidence type="ECO:0000313" key="1">
    <source>
        <dbReference type="EMBL" id="HGS06062.1"/>
    </source>
</evidence>
<comment type="caution">
    <text evidence="1">The sequence shown here is derived from an EMBL/GenBank/DDBJ whole genome shotgun (WGS) entry which is preliminary data.</text>
</comment>